<feature type="domain" description="BIG2" evidence="4">
    <location>
        <begin position="155"/>
        <end position="235"/>
    </location>
</feature>
<evidence type="ECO:0000259" key="4">
    <source>
        <dbReference type="SMART" id="SM00635"/>
    </source>
</evidence>
<dbReference type="PANTHER" id="PTHR45982">
    <property type="entry name" value="REGULATOR OF CHROMOSOME CONDENSATION"/>
    <property type="match status" value="1"/>
</dbReference>
<dbReference type="AlphaFoldDB" id="A0A0K1PC58"/>
<dbReference type="GO" id="GO:0005085">
    <property type="term" value="F:guanyl-nucleotide exchange factor activity"/>
    <property type="evidence" value="ECO:0007669"/>
    <property type="project" value="TreeGrafter"/>
</dbReference>
<reference evidence="5 6" key="1">
    <citation type="submission" date="2015-08" db="EMBL/GenBank/DDBJ databases">
        <authorList>
            <person name="Babu N.S."/>
            <person name="Beckwith C.J."/>
            <person name="Beseler K.G."/>
            <person name="Brison A."/>
            <person name="Carone J.V."/>
            <person name="Caskin T.P."/>
            <person name="Diamond M."/>
            <person name="Durham M.E."/>
            <person name="Foxe J.M."/>
            <person name="Go M."/>
            <person name="Henderson B.A."/>
            <person name="Jones I.B."/>
            <person name="McGettigan J.A."/>
            <person name="Micheletti S.J."/>
            <person name="Nasrallah M.E."/>
            <person name="Ortiz D."/>
            <person name="Piller C.R."/>
            <person name="Privatt S.R."/>
            <person name="Schneider S.L."/>
            <person name="Sharp S."/>
            <person name="Smith T.C."/>
            <person name="Stanton J.D."/>
            <person name="Ullery H.E."/>
            <person name="Wilson R.J."/>
            <person name="Serrano M.G."/>
            <person name="Buck G."/>
            <person name="Lee V."/>
            <person name="Wang Y."/>
            <person name="Carvalho R."/>
            <person name="Voegtly L."/>
            <person name="Shi R."/>
            <person name="Duckworth R."/>
            <person name="Johnson A."/>
            <person name="Loviza R."/>
            <person name="Walstead R."/>
            <person name="Shah Z."/>
            <person name="Kiflezghi M."/>
            <person name="Wade K."/>
            <person name="Ball S.L."/>
            <person name="Bradley K.W."/>
            <person name="Asai D.J."/>
            <person name="Bowman C.A."/>
            <person name="Russell D.A."/>
            <person name="Pope W.H."/>
            <person name="Jacobs-Sera D."/>
            <person name="Hendrix R.W."/>
            <person name="Hatfull G.F."/>
        </authorList>
    </citation>
    <scope>NUCLEOTIDE SEQUENCE [LARGE SCALE GENOMIC DNA]</scope>
    <source>
        <strain evidence="5 6">DSM 27710</strain>
    </source>
</reference>
<name>A0A0K1PC58_9BACT</name>
<dbReference type="InterPro" id="IPR058923">
    <property type="entry name" value="RCC1-like_dom"/>
</dbReference>
<keyword evidence="6" id="KW-1185">Reference proteome</keyword>
<dbReference type="KEGG" id="vin:AKJ08_1383"/>
<dbReference type="InterPro" id="IPR000408">
    <property type="entry name" value="Reg_chr_condens"/>
</dbReference>
<feature type="compositionally biased region" description="Gly residues" evidence="3">
    <location>
        <begin position="52"/>
        <end position="149"/>
    </location>
</feature>
<dbReference type="PROSITE" id="PS50012">
    <property type="entry name" value="RCC1_3"/>
    <property type="match status" value="5"/>
</dbReference>
<dbReference type="GO" id="GO:0005524">
    <property type="term" value="F:ATP binding"/>
    <property type="evidence" value="ECO:0007669"/>
    <property type="project" value="UniProtKB-KW"/>
</dbReference>
<dbReference type="Pfam" id="PF25390">
    <property type="entry name" value="WD40_RLD"/>
    <property type="match status" value="1"/>
</dbReference>
<dbReference type="InterPro" id="IPR009091">
    <property type="entry name" value="RCC1/BLIP-II"/>
</dbReference>
<keyword evidence="5" id="KW-0067">ATP-binding</keyword>
<dbReference type="Proteomes" id="UP000055590">
    <property type="component" value="Chromosome"/>
</dbReference>
<dbReference type="Gene3D" id="2.130.10.30">
    <property type="entry name" value="Regulator of chromosome condensation 1/beta-lactamase-inhibitor protein II"/>
    <property type="match status" value="2"/>
</dbReference>
<evidence type="ECO:0000256" key="2">
    <source>
        <dbReference type="ARBA" id="ARBA00022737"/>
    </source>
</evidence>
<keyword evidence="5" id="KW-0547">Nucleotide-binding</keyword>
<dbReference type="GO" id="GO:0005737">
    <property type="term" value="C:cytoplasm"/>
    <property type="evidence" value="ECO:0007669"/>
    <property type="project" value="TreeGrafter"/>
</dbReference>
<dbReference type="STRING" id="1391653.AKJ08_1383"/>
<dbReference type="PATRIC" id="fig|1391653.3.peg.1451"/>
<evidence type="ECO:0000256" key="1">
    <source>
        <dbReference type="ARBA" id="ARBA00022658"/>
    </source>
</evidence>
<dbReference type="InterPro" id="IPR008964">
    <property type="entry name" value="Invasin/intimin_cell_adhesion"/>
</dbReference>
<keyword evidence="1" id="KW-0344">Guanine-nucleotide releasing factor</keyword>
<organism evidence="5 6">
    <name type="scientific">Vulgatibacter incomptus</name>
    <dbReference type="NCBI Taxonomy" id="1391653"/>
    <lineage>
        <taxon>Bacteria</taxon>
        <taxon>Pseudomonadati</taxon>
        <taxon>Myxococcota</taxon>
        <taxon>Myxococcia</taxon>
        <taxon>Myxococcales</taxon>
        <taxon>Cystobacterineae</taxon>
        <taxon>Vulgatibacteraceae</taxon>
        <taxon>Vulgatibacter</taxon>
    </lineage>
</organism>
<protein>
    <submittedName>
        <fullName evidence="5">Macrolide export ATP-binding/permease protein MacB</fullName>
    </submittedName>
</protein>
<keyword evidence="2" id="KW-0677">Repeat</keyword>
<dbReference type="SUPFAM" id="SSF49373">
    <property type="entry name" value="Invasin/intimin cell-adhesion fragments"/>
    <property type="match status" value="2"/>
</dbReference>
<dbReference type="SMART" id="SM00635">
    <property type="entry name" value="BID_2"/>
    <property type="match status" value="2"/>
</dbReference>
<evidence type="ECO:0000313" key="6">
    <source>
        <dbReference type="Proteomes" id="UP000055590"/>
    </source>
</evidence>
<sequence>MASPFTRLVGSLERPTVAPREAGGGVAMLASLFLLVAAACGGSSSHHDPGTSTGGSGGIAGSGGGEAGAGGDGGSAGQGGDGGHAGHGGGGQGGSGGHGGGDAGAGGHGGDAGHGGTGGAAGEGGAGGEGGAAGHGGEGEAGAGGGAGDDGNVGVVVRVAVTPAAPTVKENKSIQLTARAYDEGDREVTGKAVTWASSDHGIALVSSAGRVTGVHAGTTTITATIDGVEAEVDVVVNQADVSAVYILGGPYTLRVGDVVTLQVQVVDDTGTVLQGRTVTWSSADPDLVSVDSNGTATALSHGIATISAAVGGRMGQTTVTVTPPAPEVSLAMGEAHTCALLGTGDVWCWGINFSGQLGSELAGIAEYAPVPAAAGFSFRSLTSGSQHTCGVTFDDQVYCWGENEDLQLGDPDVEYTWEPTHVSSTPFALVGAMYFSTCATILQGNPYCWGYNSDDHEFGAPTIWGSADPVQVSSPAAGQPLLALTAIRGGAYHTCGATEAGELFCWGYNNRGQVGTGNTNVVERPFATKAGGVVDFALGVAHTCAVMDSGEVSCWGRNLNGQLGTGGTSTRIPTPTPVALPPGLSVVAIAAGEEHTCALDSTGSAWCWGGNWSGQLGRPGGDSSVPVLVSGDLTFRAIAARADQTCAVATDESIYCWGDNWGGQLGIGDFVDWVDVPTAVQF</sequence>
<feature type="domain" description="BIG2" evidence="4">
    <location>
        <begin position="240"/>
        <end position="320"/>
    </location>
</feature>
<dbReference type="Pfam" id="PF02368">
    <property type="entry name" value="Big_2"/>
    <property type="match status" value="2"/>
</dbReference>
<dbReference type="PRINTS" id="PR00633">
    <property type="entry name" value="RCCNDNSATION"/>
</dbReference>
<feature type="region of interest" description="Disordered" evidence="3">
    <location>
        <begin position="41"/>
        <end position="149"/>
    </location>
</feature>
<dbReference type="InterPro" id="IPR003343">
    <property type="entry name" value="Big_2"/>
</dbReference>
<accession>A0A0K1PC58</accession>
<dbReference type="PANTHER" id="PTHR45982:SF1">
    <property type="entry name" value="REGULATOR OF CHROMOSOME CONDENSATION"/>
    <property type="match status" value="1"/>
</dbReference>
<dbReference type="EMBL" id="CP012332">
    <property type="protein sequence ID" value="AKU90996.1"/>
    <property type="molecule type" value="Genomic_DNA"/>
</dbReference>
<proteinExistence type="predicted"/>
<dbReference type="Gene3D" id="2.60.40.1080">
    <property type="match status" value="1"/>
</dbReference>
<evidence type="ECO:0000256" key="3">
    <source>
        <dbReference type="SAM" id="MobiDB-lite"/>
    </source>
</evidence>
<evidence type="ECO:0000313" key="5">
    <source>
        <dbReference type="EMBL" id="AKU90996.1"/>
    </source>
</evidence>
<gene>
    <name evidence="5" type="ORF">AKJ08_1383</name>
</gene>
<dbReference type="InterPro" id="IPR051553">
    <property type="entry name" value="Ran_GTPase-activating"/>
</dbReference>
<dbReference type="SUPFAM" id="SSF50985">
    <property type="entry name" value="RCC1/BLIP-II"/>
    <property type="match status" value="1"/>
</dbReference>